<comment type="caution">
    <text evidence="2">The sequence shown here is derived from an EMBL/GenBank/DDBJ whole genome shotgun (WGS) entry which is preliminary data.</text>
</comment>
<name>A0AAW1YXW1_CULAL</name>
<sequence length="339" mass="38969">MADCTEVDVSESSWSPEFIQELLSSAERTALLHHLSFLCLGGFPKLEYLIREQAIETQLLFRSSEAVLLKCVGTSSNMVTSLFPLVIEGIENNKPVLVVKYLEKARTWIKDIIRAVDDIVTRYKHQTQRVETCTTDVVQEQKKTNENVKKHSDEMKAVEDALVELELELSKIVSENNSPLNQEWDIKIRQTDLQMKLANCKIQQGAIPDPVHLEEVQQCLNQIRQILIDLKEFWKKVGATLETLKDKTFTGEELIEDLDDLKEEFLESIENAKQCWKRFGEYCQKAQGIFSVQSKDAYKFLEINPSSFLKDEWNKQYESIMEKLKKISPQGSTTAAITE</sequence>
<keyword evidence="3" id="KW-1185">Reference proteome</keyword>
<keyword evidence="1" id="KW-0175">Coiled coil</keyword>
<proteinExistence type="predicted"/>
<dbReference type="EMBL" id="JAWDJR010000023">
    <property type="protein sequence ID" value="KAK9952886.1"/>
    <property type="molecule type" value="Genomic_DNA"/>
</dbReference>
<feature type="coiled-coil region" evidence="1">
    <location>
        <begin position="141"/>
        <end position="175"/>
    </location>
</feature>
<evidence type="ECO:0000313" key="2">
    <source>
        <dbReference type="EMBL" id="KAK9952886.1"/>
    </source>
</evidence>
<accession>A0AAW1YXW1</accession>
<evidence type="ECO:0000313" key="3">
    <source>
        <dbReference type="Proteomes" id="UP001479290"/>
    </source>
</evidence>
<dbReference type="Proteomes" id="UP001479290">
    <property type="component" value="Unassembled WGS sequence"/>
</dbReference>
<reference evidence="2 3" key="1">
    <citation type="submission" date="2024-05" db="EMBL/GenBank/DDBJ databases">
        <title>A high-quality chromosomal-level genome assembly of Topmouth culter (Culter alburnus).</title>
        <authorList>
            <person name="Zhao H."/>
        </authorList>
    </citation>
    <scope>NUCLEOTIDE SEQUENCE [LARGE SCALE GENOMIC DNA]</scope>
    <source>
        <strain evidence="2">CATC2023</strain>
        <tissue evidence="2">Muscle</tissue>
    </source>
</reference>
<evidence type="ECO:0000256" key="1">
    <source>
        <dbReference type="SAM" id="Coils"/>
    </source>
</evidence>
<dbReference type="AlphaFoldDB" id="A0AAW1YXW1"/>
<protein>
    <recommendedName>
        <fullName evidence="4">Restin-like protein</fullName>
    </recommendedName>
</protein>
<organism evidence="2 3">
    <name type="scientific">Culter alburnus</name>
    <name type="common">Topmouth culter</name>
    <dbReference type="NCBI Taxonomy" id="194366"/>
    <lineage>
        <taxon>Eukaryota</taxon>
        <taxon>Metazoa</taxon>
        <taxon>Chordata</taxon>
        <taxon>Craniata</taxon>
        <taxon>Vertebrata</taxon>
        <taxon>Euteleostomi</taxon>
        <taxon>Actinopterygii</taxon>
        <taxon>Neopterygii</taxon>
        <taxon>Teleostei</taxon>
        <taxon>Ostariophysi</taxon>
        <taxon>Cypriniformes</taxon>
        <taxon>Xenocyprididae</taxon>
        <taxon>Xenocypridinae</taxon>
        <taxon>Culter</taxon>
    </lineage>
</organism>
<gene>
    <name evidence="2" type="ORF">ABG768_016916</name>
</gene>
<evidence type="ECO:0008006" key="4">
    <source>
        <dbReference type="Google" id="ProtNLM"/>
    </source>
</evidence>